<dbReference type="Gene3D" id="3.40.50.2000">
    <property type="entry name" value="Glycogen Phosphorylase B"/>
    <property type="match status" value="2"/>
</dbReference>
<dbReference type="STRING" id="739143.SAMN05216297_111158"/>
<name>A0A1I1UST0_9FLAO</name>
<evidence type="ECO:0000313" key="2">
    <source>
        <dbReference type="Proteomes" id="UP000199672"/>
    </source>
</evidence>
<dbReference type="SUPFAM" id="SSF53756">
    <property type="entry name" value="UDP-Glycosyltransferase/glycogen phosphorylase"/>
    <property type="match status" value="1"/>
</dbReference>
<proteinExistence type="predicted"/>
<dbReference type="OrthoDB" id="9802525at2"/>
<dbReference type="RefSeq" id="WP_091496605.1">
    <property type="nucleotide sequence ID" value="NZ_FOMH01000011.1"/>
</dbReference>
<reference evidence="2" key="1">
    <citation type="submission" date="2016-10" db="EMBL/GenBank/DDBJ databases">
        <authorList>
            <person name="Varghese N."/>
            <person name="Submissions S."/>
        </authorList>
    </citation>
    <scope>NUCLEOTIDE SEQUENCE [LARGE SCALE GENOMIC DNA]</scope>
    <source>
        <strain evidence="2">CGMCC 1.10370</strain>
    </source>
</reference>
<dbReference type="AlphaFoldDB" id="A0A1I1UST0"/>
<accession>A0A1I1UST0</accession>
<keyword evidence="2" id="KW-1185">Reference proteome</keyword>
<protein>
    <submittedName>
        <fullName evidence="1">Uncharacterized protein</fullName>
    </submittedName>
</protein>
<evidence type="ECO:0000313" key="1">
    <source>
        <dbReference type="EMBL" id="SFD73645.1"/>
    </source>
</evidence>
<organism evidence="1 2">
    <name type="scientific">Flavobacterium phragmitis</name>
    <dbReference type="NCBI Taxonomy" id="739143"/>
    <lineage>
        <taxon>Bacteria</taxon>
        <taxon>Pseudomonadati</taxon>
        <taxon>Bacteroidota</taxon>
        <taxon>Flavobacteriia</taxon>
        <taxon>Flavobacteriales</taxon>
        <taxon>Flavobacteriaceae</taxon>
        <taxon>Flavobacterium</taxon>
    </lineage>
</organism>
<sequence>MNYNKIIFIGCFNIEFSSNDANSPAANQVQVEIIDSISKVFPESIVKVSANKPKRTWPFSSFLQPSERIGKYKFQGYFNIVFLRDISIYFKHFLMILNFKPNIIFKYNTTLFESLFLYLVKLIFKTKIVLFIQDVSYQDKSSNFLNRYLEILGLKIASDFDVLVPITKDFVSDFGFQNEKCVVFQGGLTSQAKKLMSSEINFEAVNESRFLVFAGALEEYNGIKDIVDYWVKNTPDFDLHIYGKGPFEEYVKGCAAKVSTIKYFGFADECKIVSEQLLAYGNFCFRNSKGINQKYFFPSKLYNVLASPGRALVNDFDNFPSGIKEKCYLLDEDLNNFDTVMSVNCKIDISSNHDDRRDWLRKYANWSFAIEEVKKLLK</sequence>
<gene>
    <name evidence="1" type="ORF">SAMN05216297_111158</name>
</gene>
<dbReference type="Proteomes" id="UP000199672">
    <property type="component" value="Unassembled WGS sequence"/>
</dbReference>
<dbReference type="EMBL" id="FOMH01000011">
    <property type="protein sequence ID" value="SFD73645.1"/>
    <property type="molecule type" value="Genomic_DNA"/>
</dbReference>